<gene>
    <name evidence="1" type="ORF">HJG60_009777</name>
</gene>
<reference evidence="1 2" key="1">
    <citation type="journal article" date="2020" name="Nature">
        <title>Six reference-quality genomes reveal evolution of bat adaptations.</title>
        <authorList>
            <person name="Jebb D."/>
            <person name="Huang Z."/>
            <person name="Pippel M."/>
            <person name="Hughes G.M."/>
            <person name="Lavrichenko K."/>
            <person name="Devanna P."/>
            <person name="Winkler S."/>
            <person name="Jermiin L.S."/>
            <person name="Skirmuntt E.C."/>
            <person name="Katzourakis A."/>
            <person name="Burkitt-Gray L."/>
            <person name="Ray D.A."/>
            <person name="Sullivan K.A.M."/>
            <person name="Roscito J.G."/>
            <person name="Kirilenko B.M."/>
            <person name="Davalos L.M."/>
            <person name="Corthals A.P."/>
            <person name="Power M.L."/>
            <person name="Jones G."/>
            <person name="Ransome R.D."/>
            <person name="Dechmann D.K.N."/>
            <person name="Locatelli A.G."/>
            <person name="Puechmaille S.J."/>
            <person name="Fedrigo O."/>
            <person name="Jarvis E.D."/>
            <person name="Hiller M."/>
            <person name="Vernes S.C."/>
            <person name="Myers E.W."/>
            <person name="Teeling E.C."/>
        </authorList>
    </citation>
    <scope>NUCLEOTIDE SEQUENCE [LARGE SCALE GENOMIC DNA]</scope>
    <source>
        <strain evidence="1">Bat1K_MPI-CBG_1</strain>
    </source>
</reference>
<name>A0A834B8H4_9CHIR</name>
<evidence type="ECO:0000313" key="2">
    <source>
        <dbReference type="Proteomes" id="UP000664940"/>
    </source>
</evidence>
<dbReference type="AlphaFoldDB" id="A0A834B8H4"/>
<proteinExistence type="predicted"/>
<comment type="caution">
    <text evidence="1">The sequence shown here is derived from an EMBL/GenBank/DDBJ whole genome shotgun (WGS) entry which is preliminary data.</text>
</comment>
<organism evidence="1 2">
    <name type="scientific">Phyllostomus discolor</name>
    <name type="common">pale spear-nosed bat</name>
    <dbReference type="NCBI Taxonomy" id="89673"/>
    <lineage>
        <taxon>Eukaryota</taxon>
        <taxon>Metazoa</taxon>
        <taxon>Chordata</taxon>
        <taxon>Craniata</taxon>
        <taxon>Vertebrata</taxon>
        <taxon>Euteleostomi</taxon>
        <taxon>Mammalia</taxon>
        <taxon>Eutheria</taxon>
        <taxon>Laurasiatheria</taxon>
        <taxon>Chiroptera</taxon>
        <taxon>Yangochiroptera</taxon>
        <taxon>Phyllostomidae</taxon>
        <taxon>Phyllostominae</taxon>
        <taxon>Phyllostomus</taxon>
    </lineage>
</organism>
<dbReference type="EMBL" id="JABVXQ010000002">
    <property type="protein sequence ID" value="KAF6125258.1"/>
    <property type="molecule type" value="Genomic_DNA"/>
</dbReference>
<evidence type="ECO:0000313" key="1">
    <source>
        <dbReference type="EMBL" id="KAF6125258.1"/>
    </source>
</evidence>
<protein>
    <submittedName>
        <fullName evidence="1">Uncharacterized protein</fullName>
    </submittedName>
</protein>
<dbReference type="Proteomes" id="UP000664940">
    <property type="component" value="Unassembled WGS sequence"/>
</dbReference>
<accession>A0A834B8H4</accession>
<sequence>MSLPFSCLPIPGMNGVQRGWSSQGHTRGCWVLALLLREALGRRPAGDTWDEVLCAPQGASACLAPIAVCMCACTGSTHCTHPHTHMHIQYRYTYLCTLIHAHVLGTAHVHDSALHTNTQVHIHVCALPAGVHTYLHITHLHGYTHTLHACVCTYPCVQYPHKCVVVCTCYVYVHRCISACMHACACMCIIHTCTHIAAHMHRCLACPPRLQGASVFVAPSQQLFPGFGLGPASSSLLRSDGSVAPSSRL</sequence>